<feature type="region of interest" description="Disordered" evidence="5">
    <location>
        <begin position="887"/>
        <end position="918"/>
    </location>
</feature>
<dbReference type="PANTHER" id="PTHR45922">
    <property type="entry name" value="CLEAVAGE AND POLYADENYLATION SPECIFICITY FACTOR SUBUNIT 2"/>
    <property type="match status" value="1"/>
</dbReference>
<comment type="subcellular location">
    <subcellularLocation>
        <location evidence="1 4">Nucleus</location>
    </subcellularLocation>
</comment>
<keyword evidence="4" id="KW-0694">RNA-binding</keyword>
<dbReference type="Pfam" id="PF10996">
    <property type="entry name" value="Beta-Casp"/>
    <property type="match status" value="1"/>
</dbReference>
<feature type="region of interest" description="Disordered" evidence="5">
    <location>
        <begin position="527"/>
        <end position="565"/>
    </location>
</feature>
<dbReference type="Pfam" id="PF16661">
    <property type="entry name" value="Lactamase_B_6"/>
    <property type="match status" value="1"/>
</dbReference>
<feature type="region of interest" description="Disordered" evidence="5">
    <location>
        <begin position="630"/>
        <end position="746"/>
    </location>
</feature>
<dbReference type="AlphaFoldDB" id="A0A4S2N857"/>
<dbReference type="Gene3D" id="3.60.15.10">
    <property type="entry name" value="Ribonuclease Z/Hydroxyacylglutathione hydrolase-like"/>
    <property type="match status" value="1"/>
</dbReference>
<keyword evidence="2 4" id="KW-0507">mRNA processing</keyword>
<dbReference type="InterPro" id="IPR025069">
    <property type="entry name" value="Cpsf2_C"/>
</dbReference>
<dbReference type="OrthoDB" id="64353at2759"/>
<dbReference type="InterPro" id="IPR035639">
    <property type="entry name" value="CPSF2_MBL"/>
</dbReference>
<proteinExistence type="inferred from homology"/>
<accession>A0A4S2N857</accession>
<feature type="compositionally biased region" description="Acidic residues" evidence="5">
    <location>
        <begin position="534"/>
        <end position="549"/>
    </location>
</feature>
<evidence type="ECO:0000256" key="5">
    <source>
        <dbReference type="SAM" id="MobiDB-lite"/>
    </source>
</evidence>
<evidence type="ECO:0000313" key="7">
    <source>
        <dbReference type="EMBL" id="TGZ85406.1"/>
    </source>
</evidence>
<sequence length="1038" mass="111764">MFLFTSLLGAQSDSPAQQSLLELDNGIKILIDVGWDSTFDLSLLAELERHAPTIDLILLTHPTIEHMGAYAHACKHIPHFNAIPVYSTFPVSNLGRLLLQDIYLSSPKAFGLLVDLKAGESTPKAEDLSPLGFLPDGEASDLPEFALKLPPTPAEIDSYCGKIVTLKFSQPTPLHSAVSRVAGKLGSITITAYSAGHTLGGTIWKIQQSQESIVYAVDWNLSRDNCLRGAGFLSNEDGRVQEVLRRPSALVCSARNAQISNIAGGRKRRDELLLDTIRKVAKEQGGTVLIPTDSVGRILELSYLLEHAWRHDSTLSGKQGNGVGLHLAGRKVKRLSQVVGSMLEWMDEAVVKEFEAIAESGAKNERRGKHRRKEDDDDGKSADSGNKAGPFDFLHVNLVSTPSQLAKILNTNDGRGKVIIASDSSLEWGLSRDALIRVANDEKNIVILTERGDGKAGLAGQIWKNWKATSQQQQDDPIAGAINSLSVSDELSSYAKTPLLGTELKAYERHMAAQKALSTQQLTLLGAGGLPSADQEEDEASSSSDDDSDSERQGKALTTAASKKVSQATLMIGGAPPSQTKADIGVNVLLKGEGVYDFDVRGAKGRNRMFPFQIRRKRVDEYGEVLRPDDFTRAEERMDEDAPDTEEQIKTETDSRVMGKKRKWQESDKLRHGHNGSGSGNKSKSTATSVTTESAKRKRKHGGGSRNLKKRRPRDSDAMSDSDNPSDTYADSSSSDSDTLSSTESHLTTPHKLLITTTTITIRVRATFIDFSGLHDQNALGLLLPLIDPTKLILTGGRAEETQHLANFYREKARAINLRRVGQGAGGRETEVYYPQRGERVDASVDTNAWTVKLAPSLARELKWQKVGTLGVVHVLGQVVVADEASAGEDAADGEPGGKRRKMIEPSSSSSTALVTSSSLNAGGKAPHLLLDLLPPSLLAATRSVAQPIHVGDIKLADLRRVLQAEGHTAEFRGEGTLLVDGVVVVRKSGVGNVSIEDGGSGFLGGRLGMGGNANGGKGTFVKVRRKVYEGLAVVAGG</sequence>
<dbReference type="Pfam" id="PF13299">
    <property type="entry name" value="CPSF100_C"/>
    <property type="match status" value="1"/>
</dbReference>
<feature type="domain" description="Beta-Casp" evidence="6">
    <location>
        <begin position="298"/>
        <end position="462"/>
    </location>
</feature>
<feature type="compositionally biased region" description="Low complexity" evidence="5">
    <location>
        <begin position="907"/>
        <end position="918"/>
    </location>
</feature>
<dbReference type="PANTHER" id="PTHR45922:SF1">
    <property type="entry name" value="CLEAVAGE AND POLYADENYLATION SPECIFICITY FACTOR SUBUNIT 2"/>
    <property type="match status" value="1"/>
</dbReference>
<dbReference type="InterPro" id="IPR027075">
    <property type="entry name" value="CPSF2"/>
</dbReference>
<feature type="compositionally biased region" description="Basic and acidic residues" evidence="5">
    <location>
        <begin position="647"/>
        <end position="657"/>
    </location>
</feature>
<evidence type="ECO:0000259" key="6">
    <source>
        <dbReference type="SMART" id="SM01027"/>
    </source>
</evidence>
<gene>
    <name evidence="7" type="ORF">EX30DRAFT_337769</name>
</gene>
<dbReference type="SUPFAM" id="SSF56281">
    <property type="entry name" value="Metallo-hydrolase/oxidoreductase"/>
    <property type="match status" value="1"/>
</dbReference>
<dbReference type="InterPro" id="IPR022712">
    <property type="entry name" value="Beta_Casp"/>
</dbReference>
<protein>
    <recommendedName>
        <fullName evidence="4">Cleavage and polyadenylation specificity factor subunit 2</fullName>
    </recommendedName>
    <alternativeName>
        <fullName evidence="4">Cleavage and polyadenylation specificity factor 100 kDa subunit</fullName>
    </alternativeName>
</protein>
<keyword evidence="8" id="KW-1185">Reference proteome</keyword>
<evidence type="ECO:0000256" key="3">
    <source>
        <dbReference type="ARBA" id="ARBA00023242"/>
    </source>
</evidence>
<feature type="compositionally biased region" description="Basic residues" evidence="5">
    <location>
        <begin position="696"/>
        <end position="713"/>
    </location>
</feature>
<evidence type="ECO:0000313" key="8">
    <source>
        <dbReference type="Proteomes" id="UP000298138"/>
    </source>
</evidence>
<organism evidence="7 8">
    <name type="scientific">Ascodesmis nigricans</name>
    <dbReference type="NCBI Taxonomy" id="341454"/>
    <lineage>
        <taxon>Eukaryota</taxon>
        <taxon>Fungi</taxon>
        <taxon>Dikarya</taxon>
        <taxon>Ascomycota</taxon>
        <taxon>Pezizomycotina</taxon>
        <taxon>Pezizomycetes</taxon>
        <taxon>Pezizales</taxon>
        <taxon>Ascodesmidaceae</taxon>
        <taxon>Ascodesmis</taxon>
    </lineage>
</organism>
<dbReference type="GO" id="GO:0003723">
    <property type="term" value="F:RNA binding"/>
    <property type="evidence" value="ECO:0007669"/>
    <property type="project" value="UniProtKB-KW"/>
</dbReference>
<dbReference type="FunCoup" id="A0A4S2N857">
    <property type="interactions" value="797"/>
</dbReference>
<dbReference type="InterPro" id="IPR036866">
    <property type="entry name" value="RibonucZ/Hydroxyglut_hydro"/>
</dbReference>
<feature type="compositionally biased region" description="Acidic residues" evidence="5">
    <location>
        <begin position="637"/>
        <end position="646"/>
    </location>
</feature>
<evidence type="ECO:0000256" key="1">
    <source>
        <dbReference type="ARBA" id="ARBA00004123"/>
    </source>
</evidence>
<dbReference type="GO" id="GO:0006397">
    <property type="term" value="P:mRNA processing"/>
    <property type="evidence" value="ECO:0007669"/>
    <property type="project" value="UniProtKB-KW"/>
</dbReference>
<dbReference type="CDD" id="cd16293">
    <property type="entry name" value="CPSF2-like_MBL-fold"/>
    <property type="match status" value="1"/>
</dbReference>
<feature type="compositionally biased region" description="Low complexity" evidence="5">
    <location>
        <begin position="726"/>
        <end position="746"/>
    </location>
</feature>
<feature type="region of interest" description="Disordered" evidence="5">
    <location>
        <begin position="362"/>
        <end position="388"/>
    </location>
</feature>
<evidence type="ECO:0000256" key="4">
    <source>
        <dbReference type="RuleBase" id="RU365006"/>
    </source>
</evidence>
<name>A0A4S2N857_9PEZI</name>
<dbReference type="STRING" id="341454.A0A4S2N857"/>
<keyword evidence="3 4" id="KW-0539">Nucleus</keyword>
<dbReference type="GO" id="GO:0005847">
    <property type="term" value="C:mRNA cleavage and polyadenylation specificity factor complex"/>
    <property type="evidence" value="ECO:0007669"/>
    <property type="project" value="InterPro"/>
</dbReference>
<dbReference type="EMBL" id="ML220112">
    <property type="protein sequence ID" value="TGZ85406.1"/>
    <property type="molecule type" value="Genomic_DNA"/>
</dbReference>
<comment type="similarity">
    <text evidence="4">Belongs to the metallo-beta-lactamase superfamily. RNA-metabolizing metallo-beta-lactamase-like family. CPSF2/YSH1 subfamily.</text>
</comment>
<dbReference type="Proteomes" id="UP000298138">
    <property type="component" value="Unassembled WGS sequence"/>
</dbReference>
<reference evidence="7 8" key="1">
    <citation type="submission" date="2019-04" db="EMBL/GenBank/DDBJ databases">
        <title>Comparative genomics and transcriptomics to analyze fruiting body development in filamentous ascomycetes.</title>
        <authorList>
            <consortium name="DOE Joint Genome Institute"/>
            <person name="Lutkenhaus R."/>
            <person name="Traeger S."/>
            <person name="Breuer J."/>
            <person name="Kuo A."/>
            <person name="Lipzen A."/>
            <person name="Pangilinan J."/>
            <person name="Dilworth D."/>
            <person name="Sandor L."/>
            <person name="Poggeler S."/>
            <person name="Barry K."/>
            <person name="Grigoriev I.V."/>
            <person name="Nowrousian M."/>
        </authorList>
    </citation>
    <scope>NUCLEOTIDE SEQUENCE [LARGE SCALE GENOMIC DNA]</scope>
    <source>
        <strain evidence="7 8">CBS 389.68</strain>
    </source>
</reference>
<dbReference type="InParanoid" id="A0A4S2N857"/>
<dbReference type="InterPro" id="IPR001279">
    <property type="entry name" value="Metallo-B-lactamas"/>
</dbReference>
<evidence type="ECO:0000256" key="2">
    <source>
        <dbReference type="ARBA" id="ARBA00022664"/>
    </source>
</evidence>
<dbReference type="SMART" id="SM01027">
    <property type="entry name" value="Beta-Casp"/>
    <property type="match status" value="1"/>
</dbReference>